<reference evidence="1 2" key="1">
    <citation type="submission" date="2020-07" db="EMBL/GenBank/DDBJ databases">
        <title>Genomic Encyclopedia of Type Strains, Phase IV (KMG-IV): sequencing the most valuable type-strain genomes for metagenomic binning, comparative biology and taxonomic classification.</title>
        <authorList>
            <person name="Goeker M."/>
        </authorList>
    </citation>
    <scope>NUCLEOTIDE SEQUENCE [LARGE SCALE GENOMIC DNA]</scope>
    <source>
        <strain evidence="1 2">DSM 45533</strain>
    </source>
</reference>
<sequence length="247" mass="26810">MDRPEDLLSRPSSARIYDAALGGKQNLGADRAALASTRALSPTTAQALIAHHQQVHRVVRYLAVQGIDQFLLVGSGLPSALPPHATILPLNPLARVVYADRDPLALGHARALFTSDRVRIADCDISHPEDALGHPFLDWDRPVAAAVLSMHEVAHSPVPAYRAALAPGSFLWLTLCSLDGFPQEVRATVRDMRLGLTFRTVRECQELLDGLELVEPGLAWVSQWRPDGTGPAIVPEHCGWLTAVARL</sequence>
<protein>
    <recommendedName>
        <fullName evidence="3">SAM-dependent methyltransferase</fullName>
    </recommendedName>
</protein>
<dbReference type="InterPro" id="IPR029063">
    <property type="entry name" value="SAM-dependent_MTases_sf"/>
</dbReference>
<evidence type="ECO:0000313" key="2">
    <source>
        <dbReference type="Proteomes" id="UP000530928"/>
    </source>
</evidence>
<accession>A0A7W0HSE1</accession>
<evidence type="ECO:0000313" key="1">
    <source>
        <dbReference type="EMBL" id="MBA2893546.1"/>
    </source>
</evidence>
<name>A0A7W0HSE1_9ACTN</name>
<dbReference type="AlphaFoldDB" id="A0A7W0HSE1"/>
<dbReference type="RefSeq" id="WP_181612348.1">
    <property type="nucleotide sequence ID" value="NZ_BAABAM010000005.1"/>
</dbReference>
<dbReference type="InterPro" id="IPR006764">
    <property type="entry name" value="SAM_dep_MeTrfase_SAV2177_type"/>
</dbReference>
<dbReference type="SUPFAM" id="SSF53335">
    <property type="entry name" value="S-adenosyl-L-methionine-dependent methyltransferases"/>
    <property type="match status" value="1"/>
</dbReference>
<evidence type="ECO:0008006" key="3">
    <source>
        <dbReference type="Google" id="ProtNLM"/>
    </source>
</evidence>
<dbReference type="EMBL" id="JACDUR010000005">
    <property type="protein sequence ID" value="MBA2893546.1"/>
    <property type="molecule type" value="Genomic_DNA"/>
</dbReference>
<dbReference type="PIRSF" id="PIRSF017393">
    <property type="entry name" value="MTase_SAV2177"/>
    <property type="match status" value="1"/>
</dbReference>
<organism evidence="1 2">
    <name type="scientific">Nonomuraea soli</name>
    <dbReference type="NCBI Taxonomy" id="1032476"/>
    <lineage>
        <taxon>Bacteria</taxon>
        <taxon>Bacillati</taxon>
        <taxon>Actinomycetota</taxon>
        <taxon>Actinomycetes</taxon>
        <taxon>Streptosporangiales</taxon>
        <taxon>Streptosporangiaceae</taxon>
        <taxon>Nonomuraea</taxon>
    </lineage>
</organism>
<dbReference type="Pfam" id="PF04672">
    <property type="entry name" value="Methyltransf_19"/>
    <property type="match status" value="1"/>
</dbReference>
<keyword evidence="2" id="KW-1185">Reference proteome</keyword>
<gene>
    <name evidence="1" type="ORF">HNR30_004907</name>
</gene>
<comment type="caution">
    <text evidence="1">The sequence shown here is derived from an EMBL/GenBank/DDBJ whole genome shotgun (WGS) entry which is preliminary data.</text>
</comment>
<proteinExistence type="predicted"/>
<dbReference type="Gene3D" id="3.40.50.150">
    <property type="entry name" value="Vaccinia Virus protein VP39"/>
    <property type="match status" value="1"/>
</dbReference>
<dbReference type="Proteomes" id="UP000530928">
    <property type="component" value="Unassembled WGS sequence"/>
</dbReference>